<dbReference type="RefSeq" id="WP_156214625.1">
    <property type="nucleotide sequence ID" value="NZ_WOFH01000001.1"/>
</dbReference>
<evidence type="ECO:0000256" key="2">
    <source>
        <dbReference type="ARBA" id="ARBA00022827"/>
    </source>
</evidence>
<evidence type="ECO:0000313" key="5">
    <source>
        <dbReference type="Proteomes" id="UP000432015"/>
    </source>
</evidence>
<evidence type="ECO:0000313" key="4">
    <source>
        <dbReference type="EMBL" id="MUN35736.1"/>
    </source>
</evidence>
<dbReference type="Pfam" id="PF13738">
    <property type="entry name" value="Pyr_redox_3"/>
    <property type="match status" value="1"/>
</dbReference>
<dbReference type="SUPFAM" id="SSF51905">
    <property type="entry name" value="FAD/NAD(P)-binding domain"/>
    <property type="match status" value="1"/>
</dbReference>
<dbReference type="Gene3D" id="3.50.50.60">
    <property type="entry name" value="FAD/NAD(P)-binding domain"/>
    <property type="match status" value="1"/>
</dbReference>
<keyword evidence="4" id="KW-0503">Monooxygenase</keyword>
<dbReference type="AlphaFoldDB" id="A0A7K1KUW2"/>
<evidence type="ECO:0000256" key="1">
    <source>
        <dbReference type="ARBA" id="ARBA00022630"/>
    </source>
</evidence>
<keyword evidence="2" id="KW-0274">FAD</keyword>
<dbReference type="InterPro" id="IPR050346">
    <property type="entry name" value="FMO-like"/>
</dbReference>
<name>A0A7K1KUW2_9ACTN</name>
<dbReference type="GO" id="GO:0004497">
    <property type="term" value="F:monooxygenase activity"/>
    <property type="evidence" value="ECO:0007669"/>
    <property type="project" value="UniProtKB-KW"/>
</dbReference>
<dbReference type="PRINTS" id="PR00469">
    <property type="entry name" value="PNDRDTASEII"/>
</dbReference>
<gene>
    <name evidence="4" type="ORF">GNZ18_03870</name>
</gene>
<evidence type="ECO:0000256" key="3">
    <source>
        <dbReference type="ARBA" id="ARBA00023002"/>
    </source>
</evidence>
<dbReference type="InterPro" id="IPR036188">
    <property type="entry name" value="FAD/NAD-bd_sf"/>
</dbReference>
<sequence length="411" mass="44636">MNESASDVVIVGAGPYGLSAAAHLRNVGLEVRVIGTPMRFWEENMPEGMFLKSEPFASSLGAPQAGMAFTDRHPGWRTGQPIPLDTFIAYGRWFAAETVPDIETAEVVSVERGGPAGYVVTLSTGETAVTRAVVLAVGVGPFAHIPDELSGMPSWLLSHSTAHRDLTLFAGKDVAVVGAGQSALETAVLLADAGARPHVVARRGALDWNTVPREPRPLRARIAGGPRSGLGTGYRTWLWAERPGLVRHLPYRRRQRIVRETLPPAGAWWLRDRLDERVQVTTGRQLVKAVEQDDGIALTTVDRTGDRLVIEADHIIAATGFVPNVQRLTMLSPEIRVRVDTRLGAPVLTRDFESSLPGLYFAGLAAAATFGPVMRFVHGSDFAGRRIAHHIIRRTPRLRPAPRTLEPEGNP</sequence>
<organism evidence="4 5">
    <name type="scientific">Actinomadura litoris</name>
    <dbReference type="NCBI Taxonomy" id="2678616"/>
    <lineage>
        <taxon>Bacteria</taxon>
        <taxon>Bacillati</taxon>
        <taxon>Actinomycetota</taxon>
        <taxon>Actinomycetes</taxon>
        <taxon>Streptosporangiales</taxon>
        <taxon>Thermomonosporaceae</taxon>
        <taxon>Actinomadura</taxon>
    </lineage>
</organism>
<keyword evidence="1" id="KW-0285">Flavoprotein</keyword>
<proteinExistence type="predicted"/>
<comment type="caution">
    <text evidence="4">The sequence shown here is derived from an EMBL/GenBank/DDBJ whole genome shotgun (WGS) entry which is preliminary data.</text>
</comment>
<dbReference type="Proteomes" id="UP000432015">
    <property type="component" value="Unassembled WGS sequence"/>
</dbReference>
<keyword evidence="3" id="KW-0560">Oxidoreductase</keyword>
<dbReference type="PRINTS" id="PR00368">
    <property type="entry name" value="FADPNR"/>
</dbReference>
<keyword evidence="5" id="KW-1185">Reference proteome</keyword>
<reference evidence="4 5" key="1">
    <citation type="submission" date="2019-11" db="EMBL/GenBank/DDBJ databases">
        <authorList>
            <person name="Cao P."/>
        </authorList>
    </citation>
    <scope>NUCLEOTIDE SEQUENCE [LARGE SCALE GENOMIC DNA]</scope>
    <source>
        <strain evidence="4 5">NEAU-AAG5</strain>
    </source>
</reference>
<dbReference type="PANTHER" id="PTHR23023">
    <property type="entry name" value="DIMETHYLANILINE MONOOXYGENASE"/>
    <property type="match status" value="1"/>
</dbReference>
<protein>
    <submittedName>
        <fullName evidence="4">SidA/IucD/PvdA family monooxygenase</fullName>
    </submittedName>
</protein>
<dbReference type="EMBL" id="WOFH01000001">
    <property type="protein sequence ID" value="MUN35736.1"/>
    <property type="molecule type" value="Genomic_DNA"/>
</dbReference>
<accession>A0A7K1KUW2</accession>